<keyword evidence="1" id="KW-0175">Coiled coil</keyword>
<organism evidence="2">
    <name type="scientific">marine sediment metagenome</name>
    <dbReference type="NCBI Taxonomy" id="412755"/>
    <lineage>
        <taxon>unclassified sequences</taxon>
        <taxon>metagenomes</taxon>
        <taxon>ecological metagenomes</taxon>
    </lineage>
</organism>
<sequence>MMVYQEQLAELRVECAFLREALERLLLELGVPQPNYPTPIINACQIASDALIGVRTELGGLNHVRPVEKT</sequence>
<dbReference type="EMBL" id="LAZR01054507">
    <property type="protein sequence ID" value="KKK78402.1"/>
    <property type="molecule type" value="Genomic_DNA"/>
</dbReference>
<comment type="caution">
    <text evidence="2">The sequence shown here is derived from an EMBL/GenBank/DDBJ whole genome shotgun (WGS) entry which is preliminary data.</text>
</comment>
<accession>A0A0F8YAH3</accession>
<name>A0A0F8YAH3_9ZZZZ</name>
<protein>
    <submittedName>
        <fullName evidence="2">Uncharacterized protein</fullName>
    </submittedName>
</protein>
<dbReference type="AlphaFoldDB" id="A0A0F8YAH3"/>
<feature type="coiled-coil region" evidence="1">
    <location>
        <begin position="1"/>
        <end position="28"/>
    </location>
</feature>
<evidence type="ECO:0000256" key="1">
    <source>
        <dbReference type="SAM" id="Coils"/>
    </source>
</evidence>
<evidence type="ECO:0000313" key="2">
    <source>
        <dbReference type="EMBL" id="KKK78402.1"/>
    </source>
</evidence>
<gene>
    <name evidence="2" type="ORF">LCGC14_2843910</name>
</gene>
<proteinExistence type="predicted"/>
<reference evidence="2" key="1">
    <citation type="journal article" date="2015" name="Nature">
        <title>Complex archaea that bridge the gap between prokaryotes and eukaryotes.</title>
        <authorList>
            <person name="Spang A."/>
            <person name="Saw J.H."/>
            <person name="Jorgensen S.L."/>
            <person name="Zaremba-Niedzwiedzka K."/>
            <person name="Martijn J."/>
            <person name="Lind A.E."/>
            <person name="van Eijk R."/>
            <person name="Schleper C."/>
            <person name="Guy L."/>
            <person name="Ettema T.J."/>
        </authorList>
    </citation>
    <scope>NUCLEOTIDE SEQUENCE</scope>
</reference>